<evidence type="ECO:0008006" key="4">
    <source>
        <dbReference type="Google" id="ProtNLM"/>
    </source>
</evidence>
<dbReference type="InterPro" id="IPR035177">
    <property type="entry name" value="TssN"/>
</dbReference>
<dbReference type="EMBL" id="QWET01000006">
    <property type="protein sequence ID" value="RIH65315.1"/>
    <property type="molecule type" value="Genomic_DNA"/>
</dbReference>
<feature type="transmembrane region" description="Helical" evidence="1">
    <location>
        <begin position="35"/>
        <end position="56"/>
    </location>
</feature>
<proteinExistence type="predicted"/>
<comment type="caution">
    <text evidence="2">The sequence shown here is derived from an EMBL/GenBank/DDBJ whole genome shotgun (WGS) entry which is preliminary data.</text>
</comment>
<keyword evidence="1" id="KW-0812">Transmembrane</keyword>
<protein>
    <recommendedName>
        <fullName evidence="4">TssN family type VI secretion system protein</fullName>
    </recommendedName>
</protein>
<keyword evidence="1" id="KW-0472">Membrane</keyword>
<evidence type="ECO:0000313" key="3">
    <source>
        <dbReference type="Proteomes" id="UP000266441"/>
    </source>
</evidence>
<evidence type="ECO:0000256" key="1">
    <source>
        <dbReference type="SAM" id="Phobius"/>
    </source>
</evidence>
<feature type="transmembrane region" description="Helical" evidence="1">
    <location>
        <begin position="6"/>
        <end position="23"/>
    </location>
</feature>
<sequence>MSGTSLALKIGSLILGLGAYFVLFKKVKGLKKYGISSLFYVLVVSIILSLSTLFLLIKTSTGEITSLIFGQIIILSVGTLHVFFAKKLLPWYGEQNFGMQLVFIICTLLFGYFFSNLSLSFIVDSDIEFVWYLSLLWFLVPVLLDSTIAKLLEVPPREYKKWQYPVDVTIEDPTDEEMENPVVISFVFQKSSLASEDTTFRAKAPQEMTLGRLFYFFIDDYNSRHPEAPISIVDENKQPDEWIFFKVKNKLLRLKKALDPDDSIFSSRIKENDVLICTRVSMNENFSKDEATE</sequence>
<dbReference type="OrthoDB" id="1024052at2"/>
<dbReference type="RefSeq" id="WP_119349696.1">
    <property type="nucleotide sequence ID" value="NZ_JBFHKJ010000379.1"/>
</dbReference>
<feature type="transmembrane region" description="Helical" evidence="1">
    <location>
        <begin position="68"/>
        <end position="89"/>
    </location>
</feature>
<gene>
    <name evidence="2" type="ORF">D1164_09290</name>
</gene>
<evidence type="ECO:0000313" key="2">
    <source>
        <dbReference type="EMBL" id="RIH65315.1"/>
    </source>
</evidence>
<keyword evidence="1" id="KW-1133">Transmembrane helix</keyword>
<name>A0A399CZZ2_9BACT</name>
<keyword evidence="3" id="KW-1185">Reference proteome</keyword>
<dbReference type="Proteomes" id="UP000266441">
    <property type="component" value="Unassembled WGS sequence"/>
</dbReference>
<dbReference type="AlphaFoldDB" id="A0A399CZZ2"/>
<feature type="transmembrane region" description="Helical" evidence="1">
    <location>
        <begin position="101"/>
        <end position="123"/>
    </location>
</feature>
<reference evidence="2 3" key="1">
    <citation type="journal article" date="2015" name="Int. J. Syst. Evol. Microbiol.">
        <title>Mariniphaga sediminis sp. nov., isolated from coastal sediment.</title>
        <authorList>
            <person name="Wang F.Q."/>
            <person name="Shen Q.Y."/>
            <person name="Chen G.J."/>
            <person name="Du Z.J."/>
        </authorList>
    </citation>
    <scope>NUCLEOTIDE SEQUENCE [LARGE SCALE GENOMIC DNA]</scope>
    <source>
        <strain evidence="2 3">SY21</strain>
    </source>
</reference>
<feature type="transmembrane region" description="Helical" evidence="1">
    <location>
        <begin position="129"/>
        <end position="152"/>
    </location>
</feature>
<dbReference type="Pfam" id="PF17555">
    <property type="entry name" value="TssN"/>
    <property type="match status" value="1"/>
</dbReference>
<accession>A0A399CZZ2</accession>
<organism evidence="2 3">
    <name type="scientific">Mariniphaga sediminis</name>
    <dbReference type="NCBI Taxonomy" id="1628158"/>
    <lineage>
        <taxon>Bacteria</taxon>
        <taxon>Pseudomonadati</taxon>
        <taxon>Bacteroidota</taxon>
        <taxon>Bacteroidia</taxon>
        <taxon>Marinilabiliales</taxon>
        <taxon>Prolixibacteraceae</taxon>
        <taxon>Mariniphaga</taxon>
    </lineage>
</organism>